<gene>
    <name evidence="2" type="ORF">AVEN_9584_1</name>
</gene>
<evidence type="ECO:0000256" key="1">
    <source>
        <dbReference type="SAM" id="MobiDB-lite"/>
    </source>
</evidence>
<dbReference type="EMBL" id="BGPR01001762">
    <property type="protein sequence ID" value="GBM61312.1"/>
    <property type="molecule type" value="Genomic_DNA"/>
</dbReference>
<feature type="region of interest" description="Disordered" evidence="1">
    <location>
        <begin position="1"/>
        <end position="22"/>
    </location>
</feature>
<keyword evidence="3" id="KW-1185">Reference proteome</keyword>
<feature type="compositionally biased region" description="Basic and acidic residues" evidence="1">
    <location>
        <begin position="80"/>
        <end position="91"/>
    </location>
</feature>
<dbReference type="AlphaFoldDB" id="A0A4Y2H4U2"/>
<feature type="compositionally biased region" description="Basic and acidic residues" evidence="1">
    <location>
        <begin position="1"/>
        <end position="11"/>
    </location>
</feature>
<reference evidence="2 3" key="1">
    <citation type="journal article" date="2019" name="Sci. Rep.">
        <title>Orb-weaving spider Araneus ventricosus genome elucidates the spidroin gene catalogue.</title>
        <authorList>
            <person name="Kono N."/>
            <person name="Nakamura H."/>
            <person name="Ohtoshi R."/>
            <person name="Moran D.A.P."/>
            <person name="Shinohara A."/>
            <person name="Yoshida Y."/>
            <person name="Fujiwara M."/>
            <person name="Mori M."/>
            <person name="Tomita M."/>
            <person name="Arakawa K."/>
        </authorList>
    </citation>
    <scope>NUCLEOTIDE SEQUENCE [LARGE SCALE GENOMIC DNA]</scope>
</reference>
<protein>
    <submittedName>
        <fullName evidence="2">Uncharacterized protein</fullName>
    </submittedName>
</protein>
<sequence length="91" mass="10078">MITENGKKKTEQPIGESPAKFRETVPISGAEVASEILQQNLQRCQGNCLQQLGAVGTCEILRKKPNISGQGGPLHTKTSRYFERTQRHPKC</sequence>
<name>A0A4Y2H4U2_ARAVE</name>
<evidence type="ECO:0000313" key="3">
    <source>
        <dbReference type="Proteomes" id="UP000499080"/>
    </source>
</evidence>
<accession>A0A4Y2H4U2</accession>
<feature type="region of interest" description="Disordered" evidence="1">
    <location>
        <begin position="65"/>
        <end position="91"/>
    </location>
</feature>
<dbReference type="Proteomes" id="UP000499080">
    <property type="component" value="Unassembled WGS sequence"/>
</dbReference>
<organism evidence="2 3">
    <name type="scientific">Araneus ventricosus</name>
    <name type="common">Orbweaver spider</name>
    <name type="synonym">Epeira ventricosa</name>
    <dbReference type="NCBI Taxonomy" id="182803"/>
    <lineage>
        <taxon>Eukaryota</taxon>
        <taxon>Metazoa</taxon>
        <taxon>Ecdysozoa</taxon>
        <taxon>Arthropoda</taxon>
        <taxon>Chelicerata</taxon>
        <taxon>Arachnida</taxon>
        <taxon>Araneae</taxon>
        <taxon>Araneomorphae</taxon>
        <taxon>Entelegynae</taxon>
        <taxon>Araneoidea</taxon>
        <taxon>Araneidae</taxon>
        <taxon>Araneus</taxon>
    </lineage>
</organism>
<proteinExistence type="predicted"/>
<evidence type="ECO:0000313" key="2">
    <source>
        <dbReference type="EMBL" id="GBM61312.1"/>
    </source>
</evidence>
<comment type="caution">
    <text evidence="2">The sequence shown here is derived from an EMBL/GenBank/DDBJ whole genome shotgun (WGS) entry which is preliminary data.</text>
</comment>